<evidence type="ECO:0000256" key="1">
    <source>
        <dbReference type="SAM" id="Phobius"/>
    </source>
</evidence>
<evidence type="ECO:0008006" key="4">
    <source>
        <dbReference type="Google" id="ProtNLM"/>
    </source>
</evidence>
<accession>A0A1G6SFZ2</accession>
<evidence type="ECO:0000313" key="2">
    <source>
        <dbReference type="EMBL" id="SDD15571.1"/>
    </source>
</evidence>
<sequence length="133" mass="14867">MNKIRIDERGAALVMVLWIIVLLVLLGTILSAQLLTTTKQMKRQEESAIKTDIINMATIYVSTYIKQNGGTDGLNEEALPDIIAKVPTDIEIDNYKAELKPELQEDKSQIELTVTVEINDSESTEVKYISVSK</sequence>
<keyword evidence="1" id="KW-1133">Transmembrane helix</keyword>
<keyword evidence="3" id="KW-1185">Reference proteome</keyword>
<organism evidence="2 3">
    <name type="scientific">Terribacillus halophilus</name>
    <dbReference type="NCBI Taxonomy" id="361279"/>
    <lineage>
        <taxon>Bacteria</taxon>
        <taxon>Bacillati</taxon>
        <taxon>Bacillota</taxon>
        <taxon>Bacilli</taxon>
        <taxon>Bacillales</taxon>
        <taxon>Bacillaceae</taxon>
        <taxon>Terribacillus</taxon>
    </lineage>
</organism>
<dbReference type="Proteomes" id="UP000198666">
    <property type="component" value="Unassembled WGS sequence"/>
</dbReference>
<protein>
    <recommendedName>
        <fullName evidence="4">Type II secretory pathway, pseudopilin PulG</fullName>
    </recommendedName>
</protein>
<feature type="transmembrane region" description="Helical" evidence="1">
    <location>
        <begin position="12"/>
        <end position="35"/>
    </location>
</feature>
<dbReference type="RefSeq" id="WP_093727712.1">
    <property type="nucleotide sequence ID" value="NZ_FMZB01000007.1"/>
</dbReference>
<reference evidence="3" key="1">
    <citation type="submission" date="2016-10" db="EMBL/GenBank/DDBJ databases">
        <authorList>
            <person name="Varghese N."/>
            <person name="Submissions S."/>
        </authorList>
    </citation>
    <scope>NUCLEOTIDE SEQUENCE [LARGE SCALE GENOMIC DNA]</scope>
    <source>
        <strain evidence="3">DSM 21620</strain>
    </source>
</reference>
<keyword evidence="1" id="KW-0472">Membrane</keyword>
<name>A0A1G6SFZ2_9BACI</name>
<dbReference type="AlphaFoldDB" id="A0A1G6SFZ2"/>
<evidence type="ECO:0000313" key="3">
    <source>
        <dbReference type="Proteomes" id="UP000198666"/>
    </source>
</evidence>
<proteinExistence type="predicted"/>
<dbReference type="OrthoDB" id="9857552at2"/>
<dbReference type="EMBL" id="FMZB01000007">
    <property type="protein sequence ID" value="SDD15571.1"/>
    <property type="molecule type" value="Genomic_DNA"/>
</dbReference>
<dbReference type="STRING" id="361279.SAMN05421663_10795"/>
<keyword evidence="1" id="KW-0812">Transmembrane</keyword>
<gene>
    <name evidence="2" type="ORF">SAMN05421663_10795</name>
</gene>